<name>C0EU31_9FIRM</name>
<comment type="caution">
    <text evidence="1">The sequence shown here is derived from an EMBL/GenBank/DDBJ whole genome shotgun (WGS) entry which is preliminary data.</text>
</comment>
<reference evidence="1 2" key="1">
    <citation type="submission" date="2009-01" db="EMBL/GenBank/DDBJ databases">
        <authorList>
            <person name="Fulton L."/>
            <person name="Clifton S."/>
            <person name="Fulton B."/>
            <person name="Xu J."/>
            <person name="Minx P."/>
            <person name="Pepin K.H."/>
            <person name="Johnson M."/>
            <person name="Bhonagiri V."/>
            <person name="Nash W.E."/>
            <person name="Mardis E.R."/>
            <person name="Wilson R.K."/>
        </authorList>
    </citation>
    <scope>NUCLEOTIDE SEQUENCE [LARGE SCALE GENOMIC DNA]</scope>
    <source>
        <strain evidence="1 2">DSM 3353</strain>
    </source>
</reference>
<evidence type="ECO:0000313" key="2">
    <source>
        <dbReference type="Proteomes" id="UP000003174"/>
    </source>
</evidence>
<proteinExistence type="predicted"/>
<dbReference type="Proteomes" id="UP000003174">
    <property type="component" value="Unassembled WGS sequence"/>
</dbReference>
<dbReference type="EMBL" id="ACEP01000047">
    <property type="protein sequence ID" value="EEG37242.1"/>
    <property type="molecule type" value="Genomic_DNA"/>
</dbReference>
<sequence length="49" mass="5571">MLLVIISLGNQAGILVHLIAEYFTDYSFQTYNFIKEAQSQSRNQLCAAF</sequence>
<dbReference type="AlphaFoldDB" id="C0EU31"/>
<protein>
    <submittedName>
        <fullName evidence="1">Uncharacterized protein</fullName>
    </submittedName>
</protein>
<evidence type="ECO:0000313" key="1">
    <source>
        <dbReference type="EMBL" id="EEG37242.1"/>
    </source>
</evidence>
<reference evidence="1 2" key="2">
    <citation type="submission" date="2009-02" db="EMBL/GenBank/DDBJ databases">
        <title>Draft genome sequence of Eubacterium hallii (DSM 3353).</title>
        <authorList>
            <person name="Sudarsanam P."/>
            <person name="Ley R."/>
            <person name="Guruge J."/>
            <person name="Turnbaugh P.J."/>
            <person name="Mahowald M."/>
            <person name="Liep D."/>
            <person name="Gordon J."/>
        </authorList>
    </citation>
    <scope>NUCLEOTIDE SEQUENCE [LARGE SCALE GENOMIC DNA]</scope>
    <source>
        <strain evidence="1 2">DSM 3353</strain>
    </source>
</reference>
<accession>C0EU31</accession>
<gene>
    <name evidence="1" type="ORF">EUBHAL_00915</name>
</gene>
<organism evidence="1 2">
    <name type="scientific">Anaerobutyricum hallii DSM 3353</name>
    <dbReference type="NCBI Taxonomy" id="411469"/>
    <lineage>
        <taxon>Bacteria</taxon>
        <taxon>Bacillati</taxon>
        <taxon>Bacillota</taxon>
        <taxon>Clostridia</taxon>
        <taxon>Lachnospirales</taxon>
        <taxon>Lachnospiraceae</taxon>
        <taxon>Anaerobutyricum</taxon>
    </lineage>
</organism>